<feature type="compositionally biased region" description="Polar residues" evidence="1">
    <location>
        <begin position="662"/>
        <end position="693"/>
    </location>
</feature>
<evidence type="ECO:0000313" key="2">
    <source>
        <dbReference type="Proteomes" id="UP000887572"/>
    </source>
</evidence>
<proteinExistence type="predicted"/>
<keyword evidence="2" id="KW-1185">Reference proteome</keyword>
<evidence type="ECO:0000313" key="3">
    <source>
        <dbReference type="WBParaSite" id="Gr19_v10_g8571.t1"/>
    </source>
</evidence>
<organism evidence="2 3">
    <name type="scientific">Globodera rostochiensis</name>
    <name type="common">Golden nematode worm</name>
    <name type="synonym">Heterodera rostochiensis</name>
    <dbReference type="NCBI Taxonomy" id="31243"/>
    <lineage>
        <taxon>Eukaryota</taxon>
        <taxon>Metazoa</taxon>
        <taxon>Ecdysozoa</taxon>
        <taxon>Nematoda</taxon>
        <taxon>Chromadorea</taxon>
        <taxon>Rhabditida</taxon>
        <taxon>Tylenchina</taxon>
        <taxon>Tylenchomorpha</taxon>
        <taxon>Tylenchoidea</taxon>
        <taxon>Heteroderidae</taxon>
        <taxon>Heteroderinae</taxon>
        <taxon>Globodera</taxon>
    </lineage>
</organism>
<accession>A0A914IB46</accession>
<name>A0A914IB46_GLORO</name>
<protein>
    <submittedName>
        <fullName evidence="3">PWWP domain-containing protein</fullName>
    </submittedName>
</protein>
<feature type="compositionally biased region" description="Low complexity" evidence="1">
    <location>
        <begin position="263"/>
        <end position="273"/>
    </location>
</feature>
<evidence type="ECO:0000256" key="1">
    <source>
        <dbReference type="SAM" id="MobiDB-lite"/>
    </source>
</evidence>
<sequence length="699" mass="76714">MTPKTPTAVPFKKGDIIWVVYRKHINWPAKVTAYYPKERKVSYVFFPLVPKNNVFKADPAKVQLFTLDDQLPENAKPDLEECFEQARRVLQGVPEEEIIAENAQKAEETPVQAKPKKKALTTADALKKSVATPKSTPKRQPKAAILAEKAANFTQGDPIIVDTPMGMWPGMFISLAKGDSQKVNYSLFPREEHSHEVLLTTIASIIPFPPDQIEQALEDGRDSNSQVLLAAMLDLQKYLKERGHSADTTSSSSSADVPHTPHSSSSSMMLNESSVKEKKSKKPVKVELTPPKESNKAQPRKSLNSRLSSRGGDEENVTAPAAMKSKKRAASQMLQEEAVIDEPPAEPMVKRRKELGMETDDETANEEEEEEEEDAKALSLSPPTTAATASHKNSPIHQLMNGEGGSAAEGKPRRLSEAERNQELAHLGEKVEKVMREKQQKAMKERDQHQQQTTSSSSLSPSPAKESAMAKKVAADAIPTVSVTETNKGVSAYEMAVSNECRTHIEGVLSKFGEEWFLAQLESDENFCLEFQKVGMFTRKELADLVSVVQKWVENVFYEESCPDERFSQLCELSLISKHVMPEIGAFVIAAQNDSSLEEAKRIYAEKCASALVSADPPTASPKQQQVHKQNNNTTSNNKSLSTLIEAAKMMEGGASSEEQHQNGVSVPNSPGESSSAMPLGTNNSLTIQADTDSAGDSE</sequence>
<feature type="region of interest" description="Disordered" evidence="1">
    <location>
        <begin position="651"/>
        <end position="699"/>
    </location>
</feature>
<feature type="region of interest" description="Disordered" evidence="1">
    <location>
        <begin position="615"/>
        <end position="638"/>
    </location>
</feature>
<feature type="compositionally biased region" description="Low complexity" evidence="1">
    <location>
        <begin position="246"/>
        <end position="256"/>
    </location>
</feature>
<feature type="compositionally biased region" description="Low complexity" evidence="1">
    <location>
        <begin position="450"/>
        <end position="463"/>
    </location>
</feature>
<dbReference type="Proteomes" id="UP000887572">
    <property type="component" value="Unplaced"/>
</dbReference>
<feature type="compositionally biased region" description="Basic and acidic residues" evidence="1">
    <location>
        <begin position="410"/>
        <end position="449"/>
    </location>
</feature>
<feature type="compositionally biased region" description="Polar residues" evidence="1">
    <location>
        <begin position="621"/>
        <end position="630"/>
    </location>
</feature>
<feature type="compositionally biased region" description="Acidic residues" evidence="1">
    <location>
        <begin position="357"/>
        <end position="374"/>
    </location>
</feature>
<feature type="region of interest" description="Disordered" evidence="1">
    <location>
        <begin position="242"/>
        <end position="471"/>
    </location>
</feature>
<dbReference type="WBParaSite" id="Gr19_v10_g8571.t1">
    <property type="protein sequence ID" value="Gr19_v10_g8571.t1"/>
    <property type="gene ID" value="Gr19_v10_g8571"/>
</dbReference>
<dbReference type="AlphaFoldDB" id="A0A914IB46"/>
<feature type="compositionally biased region" description="Polar residues" evidence="1">
    <location>
        <begin position="381"/>
        <end position="396"/>
    </location>
</feature>
<reference evidence="3" key="1">
    <citation type="submission" date="2022-11" db="UniProtKB">
        <authorList>
            <consortium name="WormBaseParasite"/>
        </authorList>
    </citation>
    <scope>IDENTIFICATION</scope>
</reference>